<dbReference type="PANTHER" id="PTHR43215">
    <property type="entry name" value="RADIAL SPOKE HEAD 1 HOMOLOG"/>
    <property type="match status" value="1"/>
</dbReference>
<reference evidence="3" key="1">
    <citation type="submission" date="2021-01" db="EMBL/GenBank/DDBJ databases">
        <authorList>
            <person name="Corre E."/>
            <person name="Pelletier E."/>
            <person name="Niang G."/>
            <person name="Scheremetjew M."/>
            <person name="Finn R."/>
            <person name="Kale V."/>
            <person name="Holt S."/>
            <person name="Cochrane G."/>
            <person name="Meng A."/>
            <person name="Brown T."/>
            <person name="Cohen L."/>
        </authorList>
    </citation>
    <scope>NUCLEOTIDE SEQUENCE</scope>
    <source>
        <strain evidence="3">Pop2</strain>
    </source>
</reference>
<gene>
    <name evidence="3" type="ORF">DBRI1063_LOCUS12179</name>
</gene>
<feature type="compositionally biased region" description="Polar residues" evidence="2">
    <location>
        <begin position="156"/>
        <end position="169"/>
    </location>
</feature>
<dbReference type="Gene3D" id="2.20.110.10">
    <property type="entry name" value="Histone H3 K4-specific methyltransferase SET7/9 N-terminal domain"/>
    <property type="match status" value="3"/>
</dbReference>
<dbReference type="SUPFAM" id="SSF82185">
    <property type="entry name" value="Histone H3 K4-specific methyltransferase SET7/9 N-terminal domain"/>
    <property type="match status" value="2"/>
</dbReference>
<dbReference type="EMBL" id="HBGN01019141">
    <property type="protein sequence ID" value="CAD9332191.1"/>
    <property type="molecule type" value="Transcribed_RNA"/>
</dbReference>
<evidence type="ECO:0000313" key="3">
    <source>
        <dbReference type="EMBL" id="CAD9332191.1"/>
    </source>
</evidence>
<feature type="region of interest" description="Disordered" evidence="2">
    <location>
        <begin position="608"/>
        <end position="629"/>
    </location>
</feature>
<feature type="region of interest" description="Disordered" evidence="2">
    <location>
        <begin position="79"/>
        <end position="109"/>
    </location>
</feature>
<dbReference type="InterPro" id="IPR003409">
    <property type="entry name" value="MORN"/>
</dbReference>
<name>A0A7S1Z947_9STRA</name>
<feature type="compositionally biased region" description="Polar residues" evidence="2">
    <location>
        <begin position="365"/>
        <end position="375"/>
    </location>
</feature>
<protein>
    <submittedName>
        <fullName evidence="3">Uncharacterized protein</fullName>
    </submittedName>
</protein>
<feature type="region of interest" description="Disordered" evidence="2">
    <location>
        <begin position="363"/>
        <end position="446"/>
    </location>
</feature>
<feature type="compositionally biased region" description="Low complexity" evidence="2">
    <location>
        <begin position="432"/>
        <end position="446"/>
    </location>
</feature>
<accession>A0A7S1Z947</accession>
<dbReference type="GO" id="GO:0005829">
    <property type="term" value="C:cytosol"/>
    <property type="evidence" value="ECO:0007669"/>
    <property type="project" value="TreeGrafter"/>
</dbReference>
<proteinExistence type="predicted"/>
<dbReference type="AlphaFoldDB" id="A0A7S1Z947"/>
<dbReference type="PANTHER" id="PTHR43215:SF14">
    <property type="entry name" value="RADIAL SPOKE HEAD 1 HOMOLOG"/>
    <property type="match status" value="1"/>
</dbReference>
<feature type="compositionally biased region" description="Polar residues" evidence="2">
    <location>
        <begin position="1"/>
        <end position="10"/>
    </location>
</feature>
<sequence length="925" mass="99753">MSSETDSSPPNNNNNNNAEDSTKAAAPLGARGKGDGTLSTLAQSISSSPHKNAIALTLPQKSSPRVKWTWTGKWAFGNLPEDLEISDTESTPKKDSKGRGRKKGWGGFGTPKPFEYEFHEIKEAKDVLVPSAVMAAQQKTEEEAGESSEEKHSNKGKSNAAITFASTSESEPDYTDGGIAHPKHCPVGGSWRGSFENIGGSAQKRKDKNANRVPETFYLFFNATPPSDARVTFADDTNEPLPQPSSDHDPNSSQEDDEEGEGDSNEKKRISQGYLPKSRLHVRGMGTNQFGTFEITGSYDLSSGILHCQRMYVVTTDGTSPGTSSADNASFNNANRRLGHTGIAGFTPGSTARVRKKRTSFGAVITTNEDGTTPKRSYFTRKRQMSWQRKPRSGSLGGGDASQSGEEEDHAGSSSNLLFGGGGKKGNKRPRVSSTDGSSSVKSSGVAGKNIGTAAVTSTVAGHSNDATTITGTFPSGGSSSILPAAVDGASLDPMQFNRMTSSSSIDVTDLVDGVDASIFPNLSSSSLGDNAGTFMSDTAAATPGGKKVKSSSSPSSVSLPFPTTEEQQQQQQQEEEPEAMTLPLAGAKRDARWKAAHYMYYQRVDLSSTGNTPDSSSNNNNANNNSANTSQTMYVIYEGEFNNGNNKRDGRGICLYNNGTLYEGHWKNNKEHGWGKLMFASDRDKVIYEGDWERGRMHGTGTYNYYHEQNESNEGAMQGGGRTYTGDFKENARHGVGKYVLPGGSIYDGEWRENVPSGRGTFHWVDGSMYVGQWKNGKRHGSGTLRCSDGFSYDGMWNQNAMEGRGTAIYPKGQRYEGMWSGGKREGRGTIRFTNGAIYEGRFRGDCMEGQGTMKMNCNVLITTAPKLIKEDGGGSDHQEDGDKKDRDGDAAEEEKKGDWMIPIEFQSDISHIHQKAGFTTGGV</sequence>
<dbReference type="SMART" id="SM00698">
    <property type="entry name" value="MORN"/>
    <property type="match status" value="9"/>
</dbReference>
<keyword evidence="1" id="KW-0677">Repeat</keyword>
<feature type="region of interest" description="Disordered" evidence="2">
    <location>
        <begin position="1"/>
        <end position="52"/>
    </location>
</feature>
<evidence type="ECO:0000256" key="1">
    <source>
        <dbReference type="ARBA" id="ARBA00022737"/>
    </source>
</evidence>
<dbReference type="Pfam" id="PF02493">
    <property type="entry name" value="MORN"/>
    <property type="match status" value="9"/>
</dbReference>
<feature type="compositionally biased region" description="Polar residues" evidence="2">
    <location>
        <begin position="37"/>
        <end position="50"/>
    </location>
</feature>
<organism evidence="3">
    <name type="scientific">Ditylum brightwellii</name>
    <dbReference type="NCBI Taxonomy" id="49249"/>
    <lineage>
        <taxon>Eukaryota</taxon>
        <taxon>Sar</taxon>
        <taxon>Stramenopiles</taxon>
        <taxon>Ochrophyta</taxon>
        <taxon>Bacillariophyta</taxon>
        <taxon>Mediophyceae</taxon>
        <taxon>Lithodesmiophycidae</taxon>
        <taxon>Lithodesmiales</taxon>
        <taxon>Lithodesmiaceae</taxon>
        <taxon>Ditylum</taxon>
    </lineage>
</organism>
<feature type="region of interest" description="Disordered" evidence="2">
    <location>
        <begin position="539"/>
        <end position="585"/>
    </location>
</feature>
<feature type="region of interest" description="Disordered" evidence="2">
    <location>
        <begin position="229"/>
        <end position="280"/>
    </location>
</feature>
<feature type="compositionally biased region" description="Basic residues" evidence="2">
    <location>
        <begin position="378"/>
        <end position="392"/>
    </location>
</feature>
<feature type="region of interest" description="Disordered" evidence="2">
    <location>
        <begin position="870"/>
        <end position="903"/>
    </location>
</feature>
<feature type="compositionally biased region" description="Basic and acidic residues" evidence="2">
    <location>
        <begin position="870"/>
        <end position="900"/>
    </location>
</feature>
<feature type="compositionally biased region" description="Acidic residues" evidence="2">
    <location>
        <begin position="254"/>
        <end position="263"/>
    </location>
</feature>
<feature type="region of interest" description="Disordered" evidence="2">
    <location>
        <begin position="135"/>
        <end position="182"/>
    </location>
</feature>
<evidence type="ECO:0000256" key="2">
    <source>
        <dbReference type="SAM" id="MobiDB-lite"/>
    </source>
</evidence>